<dbReference type="EMBL" id="MJFZ01000047">
    <property type="protein sequence ID" value="RAW40474.1"/>
    <property type="molecule type" value="Genomic_DNA"/>
</dbReference>
<gene>
    <name evidence="5" type="ORF">PC110_g3336</name>
    <name evidence="1" type="ORF">PC113_g7139</name>
    <name evidence="2" type="ORF">PC115_g6072</name>
    <name evidence="3" type="ORF">PC117_g7077</name>
    <name evidence="4" type="ORF">PC118_g5914</name>
</gene>
<accession>A0A329SUK0</accession>
<reference evidence="5 6" key="1">
    <citation type="submission" date="2018-01" db="EMBL/GenBank/DDBJ databases">
        <title>Draft genome of the strawberry crown rot pathogen Phytophthora cactorum.</title>
        <authorList>
            <person name="Armitage A.D."/>
            <person name="Lysoe E."/>
            <person name="Nellist C.F."/>
            <person name="Harrison R.J."/>
            <person name="Brurberg M.B."/>
        </authorList>
    </citation>
    <scope>NUCLEOTIDE SEQUENCE [LARGE SCALE GENOMIC DNA]</scope>
    <source>
        <strain evidence="5 6">10300</strain>
    </source>
</reference>
<dbReference type="Proteomes" id="UP000774804">
    <property type="component" value="Unassembled WGS sequence"/>
</dbReference>
<evidence type="ECO:0000313" key="5">
    <source>
        <dbReference type="EMBL" id="RAW40474.1"/>
    </source>
</evidence>
<proteinExistence type="predicted"/>
<evidence type="ECO:0000313" key="2">
    <source>
        <dbReference type="EMBL" id="KAG2931571.1"/>
    </source>
</evidence>
<dbReference type="EMBL" id="RCML01000125">
    <property type="protein sequence ID" value="KAG2989893.1"/>
    <property type="molecule type" value="Genomic_DNA"/>
</dbReference>
<sequence>MGGALYEALIGSGRFALPGHAGAVALRLSHLY</sequence>
<dbReference type="Proteomes" id="UP000251314">
    <property type="component" value="Unassembled WGS sequence"/>
</dbReference>
<dbReference type="Proteomes" id="UP000697107">
    <property type="component" value="Unassembled WGS sequence"/>
</dbReference>
<reference evidence="1" key="2">
    <citation type="submission" date="2018-10" db="EMBL/GenBank/DDBJ databases">
        <title>Effector identification in a new, highly contiguous assembly of the strawberry crown rot pathogen Phytophthora cactorum.</title>
        <authorList>
            <person name="Armitage A.D."/>
            <person name="Nellist C.F."/>
            <person name="Bates H."/>
            <person name="Vickerstaff R.J."/>
            <person name="Harrison R.J."/>
        </authorList>
    </citation>
    <scope>NUCLEOTIDE SEQUENCE</scope>
    <source>
        <strain evidence="1">15-7</strain>
        <strain evidence="2">4032</strain>
        <strain evidence="3">4040</strain>
        <strain evidence="4">P415</strain>
    </source>
</reference>
<evidence type="ECO:0000313" key="6">
    <source>
        <dbReference type="Proteomes" id="UP000251314"/>
    </source>
</evidence>
<evidence type="ECO:0000313" key="3">
    <source>
        <dbReference type="EMBL" id="KAG2947122.1"/>
    </source>
</evidence>
<keyword evidence="6" id="KW-1185">Reference proteome</keyword>
<protein>
    <submittedName>
        <fullName evidence="5">Uncharacterized protein</fullName>
    </submittedName>
</protein>
<dbReference type="AlphaFoldDB" id="A0A329SUK0"/>
<comment type="caution">
    <text evidence="5">The sequence shown here is derived from an EMBL/GenBank/DDBJ whole genome shotgun (WGS) entry which is preliminary data.</text>
</comment>
<organism evidence="5 6">
    <name type="scientific">Phytophthora cactorum</name>
    <dbReference type="NCBI Taxonomy" id="29920"/>
    <lineage>
        <taxon>Eukaryota</taxon>
        <taxon>Sar</taxon>
        <taxon>Stramenopiles</taxon>
        <taxon>Oomycota</taxon>
        <taxon>Peronosporomycetes</taxon>
        <taxon>Peronosporales</taxon>
        <taxon>Peronosporaceae</taxon>
        <taxon>Phytophthora</taxon>
    </lineage>
</organism>
<evidence type="ECO:0000313" key="1">
    <source>
        <dbReference type="EMBL" id="KAG2861504.1"/>
    </source>
</evidence>
<evidence type="ECO:0000313" key="4">
    <source>
        <dbReference type="EMBL" id="KAG2989893.1"/>
    </source>
</evidence>
<dbReference type="Proteomes" id="UP000735874">
    <property type="component" value="Unassembled WGS sequence"/>
</dbReference>
<dbReference type="EMBL" id="RCMG01000153">
    <property type="protein sequence ID" value="KAG2861504.1"/>
    <property type="molecule type" value="Genomic_DNA"/>
</dbReference>
<dbReference type="VEuPathDB" id="FungiDB:PC110_g3336"/>
<name>A0A329SUK0_9STRA</name>
<dbReference type="EMBL" id="RCMK01000140">
    <property type="protein sequence ID" value="KAG2947122.1"/>
    <property type="molecule type" value="Genomic_DNA"/>
</dbReference>
<dbReference type="EMBL" id="RCMI01000131">
    <property type="protein sequence ID" value="KAG2931571.1"/>
    <property type="molecule type" value="Genomic_DNA"/>
</dbReference>
<dbReference type="Proteomes" id="UP000736787">
    <property type="component" value="Unassembled WGS sequence"/>
</dbReference>